<accession>A0A7K3WL62</accession>
<evidence type="ECO:0000256" key="3">
    <source>
        <dbReference type="ARBA" id="ARBA00022448"/>
    </source>
</evidence>
<dbReference type="Gene3D" id="1.20.1600.10">
    <property type="entry name" value="Outer membrane efflux proteins (OEP)"/>
    <property type="match status" value="1"/>
</dbReference>
<dbReference type="RefSeq" id="WP_163282985.1">
    <property type="nucleotide sequence ID" value="NZ_JAAGVY010000002.1"/>
</dbReference>
<dbReference type="GO" id="GO:0015288">
    <property type="term" value="F:porin activity"/>
    <property type="evidence" value="ECO:0007669"/>
    <property type="project" value="TreeGrafter"/>
</dbReference>
<dbReference type="InterPro" id="IPR051906">
    <property type="entry name" value="TolC-like"/>
</dbReference>
<protein>
    <submittedName>
        <fullName evidence="10">TolC family protein</fullName>
    </submittedName>
</protein>
<keyword evidence="8" id="KW-0175">Coiled coil</keyword>
<evidence type="ECO:0000256" key="8">
    <source>
        <dbReference type="SAM" id="Coils"/>
    </source>
</evidence>
<keyword evidence="7" id="KW-0998">Cell outer membrane</keyword>
<evidence type="ECO:0000256" key="5">
    <source>
        <dbReference type="ARBA" id="ARBA00022692"/>
    </source>
</evidence>
<dbReference type="PANTHER" id="PTHR30026">
    <property type="entry name" value="OUTER MEMBRANE PROTEIN TOLC"/>
    <property type="match status" value="1"/>
</dbReference>
<feature type="coiled-coil region" evidence="8">
    <location>
        <begin position="335"/>
        <end position="378"/>
    </location>
</feature>
<keyword evidence="3" id="KW-0813">Transport</keyword>
<comment type="caution">
    <text evidence="10">The sequence shown here is derived from an EMBL/GenBank/DDBJ whole genome shotgun (WGS) entry which is preliminary data.</text>
</comment>
<dbReference type="EMBL" id="JAAGVY010000002">
    <property type="protein sequence ID" value="NEN22268.1"/>
    <property type="molecule type" value="Genomic_DNA"/>
</dbReference>
<dbReference type="Pfam" id="PF02321">
    <property type="entry name" value="OEP"/>
    <property type="match status" value="1"/>
</dbReference>
<evidence type="ECO:0000313" key="11">
    <source>
        <dbReference type="Proteomes" id="UP000486602"/>
    </source>
</evidence>
<evidence type="ECO:0000256" key="4">
    <source>
        <dbReference type="ARBA" id="ARBA00022452"/>
    </source>
</evidence>
<sequence>MKLVNAHILLSLVIIMMGYPSESTAQTWSLQQCIDKAIVQNRQLQIGRNNQAISQEQSKEARSNLIPKVTLNADYKYFTDLPYQIMPTSAFGGPEGQFKEIQFGVPHNIGANIQATVPLYNPKIVGSIKTAQLANELTDLQYQKTEEDVLFEISNLYYNAQIIHHQLLFIDSNLVNANSLLQKVALLNQQLLAQGSDVAKIQLQIAQLKTKKKAGESQYQQILNALKFYMGLPLDKDLKIEENINPQIIENYTLKKSIDIALVKAKNKLIKSELNTLQNTRLLPSLNAFGSYGTSGFGYTEKPNDFLNFYPIGFVGLQFSYPLFNGMVTKRQMNRKVLEIDNNQIQLNMLEAQNEMQLENAINQKMVAQEAIENTDSQVSLAKNIYEQTILQHREGTANLSDVLLADNELRSAQQDYLSAIIEYLKADLDLKKITGNFSQNK</sequence>
<dbReference type="InterPro" id="IPR003423">
    <property type="entry name" value="OMP_efflux"/>
</dbReference>
<dbReference type="GO" id="GO:0009279">
    <property type="term" value="C:cell outer membrane"/>
    <property type="evidence" value="ECO:0007669"/>
    <property type="project" value="UniProtKB-SubCell"/>
</dbReference>
<keyword evidence="6" id="KW-0472">Membrane</keyword>
<comment type="similarity">
    <text evidence="2">Belongs to the outer membrane factor (OMF) (TC 1.B.17) family.</text>
</comment>
<reference evidence="10 11" key="1">
    <citation type="submission" date="2020-02" db="EMBL/GenBank/DDBJ databases">
        <title>Out from the shadows clarifying the taxonomy of the family Cryomorphaceae and related taxa by utilizing the GTDB taxonomic framework.</title>
        <authorList>
            <person name="Bowman J.P."/>
        </authorList>
    </citation>
    <scope>NUCLEOTIDE SEQUENCE [LARGE SCALE GENOMIC DNA]</scope>
    <source>
        <strain evidence="10 11">QSSC 1-22</strain>
    </source>
</reference>
<dbReference type="GO" id="GO:1990281">
    <property type="term" value="C:efflux pump complex"/>
    <property type="evidence" value="ECO:0007669"/>
    <property type="project" value="TreeGrafter"/>
</dbReference>
<keyword evidence="11" id="KW-1185">Reference proteome</keyword>
<keyword evidence="5" id="KW-0812">Transmembrane</keyword>
<organism evidence="10 11">
    <name type="scientific">Cryomorpha ignava</name>
    <dbReference type="NCBI Taxonomy" id="101383"/>
    <lineage>
        <taxon>Bacteria</taxon>
        <taxon>Pseudomonadati</taxon>
        <taxon>Bacteroidota</taxon>
        <taxon>Flavobacteriia</taxon>
        <taxon>Flavobacteriales</taxon>
        <taxon>Cryomorphaceae</taxon>
        <taxon>Cryomorpha</taxon>
    </lineage>
</organism>
<evidence type="ECO:0000313" key="10">
    <source>
        <dbReference type="EMBL" id="NEN22268.1"/>
    </source>
</evidence>
<keyword evidence="9" id="KW-0732">Signal</keyword>
<feature type="signal peptide" evidence="9">
    <location>
        <begin position="1"/>
        <end position="25"/>
    </location>
</feature>
<evidence type="ECO:0000256" key="9">
    <source>
        <dbReference type="SAM" id="SignalP"/>
    </source>
</evidence>
<dbReference type="AlphaFoldDB" id="A0A7K3WL62"/>
<dbReference type="PANTHER" id="PTHR30026:SF20">
    <property type="entry name" value="OUTER MEMBRANE PROTEIN TOLC"/>
    <property type="match status" value="1"/>
</dbReference>
<dbReference type="Proteomes" id="UP000486602">
    <property type="component" value="Unassembled WGS sequence"/>
</dbReference>
<evidence type="ECO:0000256" key="6">
    <source>
        <dbReference type="ARBA" id="ARBA00023136"/>
    </source>
</evidence>
<dbReference type="GO" id="GO:0015562">
    <property type="term" value="F:efflux transmembrane transporter activity"/>
    <property type="evidence" value="ECO:0007669"/>
    <property type="project" value="InterPro"/>
</dbReference>
<evidence type="ECO:0000256" key="7">
    <source>
        <dbReference type="ARBA" id="ARBA00023237"/>
    </source>
</evidence>
<evidence type="ECO:0000256" key="2">
    <source>
        <dbReference type="ARBA" id="ARBA00007613"/>
    </source>
</evidence>
<feature type="chain" id="PRO_5029643482" evidence="9">
    <location>
        <begin position="26"/>
        <end position="442"/>
    </location>
</feature>
<dbReference type="SUPFAM" id="SSF56954">
    <property type="entry name" value="Outer membrane efflux proteins (OEP)"/>
    <property type="match status" value="1"/>
</dbReference>
<comment type="subcellular location">
    <subcellularLocation>
        <location evidence="1">Cell outer membrane</location>
    </subcellularLocation>
</comment>
<name>A0A7K3WL62_9FLAO</name>
<gene>
    <name evidence="10" type="ORF">G3O08_01960</name>
</gene>
<proteinExistence type="inferred from homology"/>
<evidence type="ECO:0000256" key="1">
    <source>
        <dbReference type="ARBA" id="ARBA00004442"/>
    </source>
</evidence>
<keyword evidence="4" id="KW-1134">Transmembrane beta strand</keyword>